<dbReference type="Proteomes" id="UP000604083">
    <property type="component" value="Unassembled WGS sequence"/>
</dbReference>
<organism evidence="7 8">
    <name type="scientific">Roseibacillus ishigakijimensis</name>
    <dbReference type="NCBI Taxonomy" id="454146"/>
    <lineage>
        <taxon>Bacteria</taxon>
        <taxon>Pseudomonadati</taxon>
        <taxon>Verrucomicrobiota</taxon>
        <taxon>Verrucomicrobiia</taxon>
        <taxon>Verrucomicrobiales</taxon>
        <taxon>Verrucomicrobiaceae</taxon>
        <taxon>Roseibacillus</taxon>
    </lineage>
</organism>
<keyword evidence="5 6" id="KW-0472">Membrane</keyword>
<feature type="transmembrane region" description="Helical" evidence="6">
    <location>
        <begin position="150"/>
        <end position="178"/>
    </location>
</feature>
<feature type="transmembrane region" description="Helical" evidence="6">
    <location>
        <begin position="123"/>
        <end position="144"/>
    </location>
</feature>
<keyword evidence="2" id="KW-1003">Cell membrane</keyword>
<evidence type="ECO:0000256" key="5">
    <source>
        <dbReference type="ARBA" id="ARBA00023136"/>
    </source>
</evidence>
<reference evidence="7" key="1">
    <citation type="submission" date="2021-01" db="EMBL/GenBank/DDBJ databases">
        <title>Modified the classification status of verrucomicrobia.</title>
        <authorList>
            <person name="Feng X."/>
        </authorList>
    </citation>
    <scope>NUCLEOTIDE SEQUENCE</scope>
    <source>
        <strain evidence="7">KCTC 12986</strain>
    </source>
</reference>
<evidence type="ECO:0000256" key="4">
    <source>
        <dbReference type="ARBA" id="ARBA00022989"/>
    </source>
</evidence>
<feature type="transmembrane region" description="Helical" evidence="6">
    <location>
        <begin position="190"/>
        <end position="208"/>
    </location>
</feature>
<dbReference type="AlphaFoldDB" id="A0A934VNK6"/>
<dbReference type="GO" id="GO:0005886">
    <property type="term" value="C:plasma membrane"/>
    <property type="evidence" value="ECO:0007669"/>
    <property type="project" value="UniProtKB-SubCell"/>
</dbReference>
<dbReference type="EMBL" id="JAENIO010000043">
    <property type="protein sequence ID" value="MBK1835186.1"/>
    <property type="molecule type" value="Genomic_DNA"/>
</dbReference>
<evidence type="ECO:0000313" key="7">
    <source>
        <dbReference type="EMBL" id="MBK1835186.1"/>
    </source>
</evidence>
<dbReference type="InterPro" id="IPR001123">
    <property type="entry name" value="LeuE-type"/>
</dbReference>
<comment type="caution">
    <text evidence="7">The sequence shown here is derived from an EMBL/GenBank/DDBJ whole genome shotgun (WGS) entry which is preliminary data.</text>
</comment>
<feature type="transmembrane region" description="Helical" evidence="6">
    <location>
        <begin position="12"/>
        <end position="32"/>
    </location>
</feature>
<sequence>MIEAMSWLAEWALFAGVMAVGQFSPGPDMILLTRTALKEGLREGWLVVVGIVMGLALHAALAIGGVSVLLTQGGWWEKGLSVAAAAYLSWLGWQMISVFFMAYYGAIRIEEPARKGSFFQQGLLCNVLNPKVVIFFAGLTTVFLREERGFWWPLLLWGTIVGEGLVLWGLWVVFLQNAKVRGVYRAHGKWADLVFGLGLFLLAGLLLWRAF</sequence>
<dbReference type="PANTHER" id="PTHR30086">
    <property type="entry name" value="ARGININE EXPORTER PROTEIN ARGO"/>
    <property type="match status" value="1"/>
</dbReference>
<evidence type="ECO:0000256" key="6">
    <source>
        <dbReference type="SAM" id="Phobius"/>
    </source>
</evidence>
<keyword evidence="8" id="KW-1185">Reference proteome</keyword>
<keyword evidence="4 6" id="KW-1133">Transmembrane helix</keyword>
<dbReference type="PANTHER" id="PTHR30086:SF20">
    <property type="entry name" value="ARGININE EXPORTER PROTEIN ARGO-RELATED"/>
    <property type="match status" value="1"/>
</dbReference>
<gene>
    <name evidence="7" type="ORF">JIN78_14040</name>
</gene>
<accession>A0A934VNK6</accession>
<feature type="transmembrane region" description="Helical" evidence="6">
    <location>
        <begin position="44"/>
        <end position="70"/>
    </location>
</feature>
<dbReference type="Pfam" id="PF01810">
    <property type="entry name" value="LysE"/>
    <property type="match status" value="1"/>
</dbReference>
<evidence type="ECO:0000256" key="3">
    <source>
        <dbReference type="ARBA" id="ARBA00022692"/>
    </source>
</evidence>
<evidence type="ECO:0000313" key="8">
    <source>
        <dbReference type="Proteomes" id="UP000604083"/>
    </source>
</evidence>
<name>A0A934VNK6_9BACT</name>
<evidence type="ECO:0000256" key="2">
    <source>
        <dbReference type="ARBA" id="ARBA00022475"/>
    </source>
</evidence>
<evidence type="ECO:0000256" key="1">
    <source>
        <dbReference type="ARBA" id="ARBA00004651"/>
    </source>
</evidence>
<feature type="transmembrane region" description="Helical" evidence="6">
    <location>
        <begin position="82"/>
        <end position="103"/>
    </location>
</feature>
<protein>
    <submittedName>
        <fullName evidence="7">LysE family translocator</fullName>
    </submittedName>
</protein>
<keyword evidence="3 6" id="KW-0812">Transmembrane</keyword>
<dbReference type="GO" id="GO:0015171">
    <property type="term" value="F:amino acid transmembrane transporter activity"/>
    <property type="evidence" value="ECO:0007669"/>
    <property type="project" value="TreeGrafter"/>
</dbReference>
<proteinExistence type="predicted"/>
<comment type="subcellular location">
    <subcellularLocation>
        <location evidence="1">Cell membrane</location>
        <topology evidence="1">Multi-pass membrane protein</topology>
    </subcellularLocation>
</comment>